<comment type="caution">
    <text evidence="8">The sequence shown here is derived from an EMBL/GenBank/DDBJ whole genome shotgun (WGS) entry which is preliminary data.</text>
</comment>
<accession>A0A9D2MPI9</accession>
<feature type="domain" description="Citrate transporter-like" evidence="7">
    <location>
        <begin position="16"/>
        <end position="396"/>
    </location>
</feature>
<feature type="transmembrane region" description="Helical" evidence="6">
    <location>
        <begin position="264"/>
        <end position="297"/>
    </location>
</feature>
<protein>
    <submittedName>
        <fullName evidence="8">Citrate:proton symporter</fullName>
    </submittedName>
</protein>
<keyword evidence="2" id="KW-0813">Transport</keyword>
<reference evidence="8" key="2">
    <citation type="submission" date="2021-04" db="EMBL/GenBank/DDBJ databases">
        <authorList>
            <person name="Gilroy R."/>
        </authorList>
    </citation>
    <scope>NUCLEOTIDE SEQUENCE</scope>
    <source>
        <strain evidence="8">CHK192-8294</strain>
    </source>
</reference>
<feature type="transmembrane region" description="Helical" evidence="6">
    <location>
        <begin position="165"/>
        <end position="183"/>
    </location>
</feature>
<evidence type="ECO:0000259" key="7">
    <source>
        <dbReference type="Pfam" id="PF03600"/>
    </source>
</evidence>
<evidence type="ECO:0000313" key="9">
    <source>
        <dbReference type="Proteomes" id="UP000823921"/>
    </source>
</evidence>
<feature type="transmembrane region" description="Helical" evidence="6">
    <location>
        <begin position="6"/>
        <end position="21"/>
    </location>
</feature>
<evidence type="ECO:0000256" key="3">
    <source>
        <dbReference type="ARBA" id="ARBA00022692"/>
    </source>
</evidence>
<organism evidence="8 9">
    <name type="scientific">Candidatus Flavonifractor intestinigallinarum</name>
    <dbReference type="NCBI Taxonomy" id="2838586"/>
    <lineage>
        <taxon>Bacteria</taxon>
        <taxon>Bacillati</taxon>
        <taxon>Bacillota</taxon>
        <taxon>Clostridia</taxon>
        <taxon>Eubacteriales</taxon>
        <taxon>Oscillospiraceae</taxon>
        <taxon>Flavonifractor</taxon>
    </lineage>
</organism>
<feature type="transmembrane region" description="Helical" evidence="6">
    <location>
        <begin position="28"/>
        <end position="48"/>
    </location>
</feature>
<evidence type="ECO:0000256" key="4">
    <source>
        <dbReference type="ARBA" id="ARBA00022989"/>
    </source>
</evidence>
<dbReference type="GO" id="GO:0015137">
    <property type="term" value="F:citrate transmembrane transporter activity"/>
    <property type="evidence" value="ECO:0007669"/>
    <property type="project" value="InterPro"/>
</dbReference>
<gene>
    <name evidence="8" type="ORF">H9712_08105</name>
</gene>
<keyword evidence="3 6" id="KW-0812">Transmembrane</keyword>
<dbReference type="InterPro" id="IPR004680">
    <property type="entry name" value="Cit_transptr-like_dom"/>
</dbReference>
<feature type="transmembrane region" description="Helical" evidence="6">
    <location>
        <begin position="317"/>
        <end position="334"/>
    </location>
</feature>
<dbReference type="AlphaFoldDB" id="A0A9D2MPI9"/>
<dbReference type="Pfam" id="PF03600">
    <property type="entry name" value="CitMHS"/>
    <property type="match status" value="1"/>
</dbReference>
<evidence type="ECO:0000256" key="5">
    <source>
        <dbReference type="ARBA" id="ARBA00023136"/>
    </source>
</evidence>
<feature type="transmembrane region" description="Helical" evidence="6">
    <location>
        <begin position="205"/>
        <end position="227"/>
    </location>
</feature>
<feature type="transmembrane region" description="Helical" evidence="6">
    <location>
        <begin position="346"/>
        <end position="367"/>
    </location>
</feature>
<evidence type="ECO:0000313" key="8">
    <source>
        <dbReference type="EMBL" id="HJB80933.1"/>
    </source>
</evidence>
<dbReference type="GO" id="GO:0016020">
    <property type="term" value="C:membrane"/>
    <property type="evidence" value="ECO:0007669"/>
    <property type="project" value="UniProtKB-SubCell"/>
</dbReference>
<name>A0A9D2MPI9_9FIRM</name>
<evidence type="ECO:0000256" key="6">
    <source>
        <dbReference type="SAM" id="Phobius"/>
    </source>
</evidence>
<comment type="subcellular location">
    <subcellularLocation>
        <location evidence="1">Membrane</location>
        <topology evidence="1">Multi-pass membrane protein</topology>
    </subcellularLocation>
</comment>
<feature type="transmembrane region" description="Helical" evidence="6">
    <location>
        <begin position="411"/>
        <end position="432"/>
    </location>
</feature>
<feature type="transmembrane region" description="Helical" evidence="6">
    <location>
        <begin position="379"/>
        <end position="399"/>
    </location>
</feature>
<feature type="transmembrane region" description="Helical" evidence="6">
    <location>
        <begin position="140"/>
        <end position="158"/>
    </location>
</feature>
<dbReference type="Proteomes" id="UP000823921">
    <property type="component" value="Unassembled WGS sequence"/>
</dbReference>
<evidence type="ECO:0000256" key="2">
    <source>
        <dbReference type="ARBA" id="ARBA00022448"/>
    </source>
</evidence>
<keyword evidence="5 6" id="KW-0472">Membrane</keyword>
<proteinExistence type="predicted"/>
<dbReference type="EMBL" id="DWXO01000077">
    <property type="protein sequence ID" value="HJB80933.1"/>
    <property type="molecule type" value="Genomic_DNA"/>
</dbReference>
<feature type="transmembrane region" description="Helical" evidence="6">
    <location>
        <begin position="111"/>
        <end position="134"/>
    </location>
</feature>
<feature type="transmembrane region" description="Helical" evidence="6">
    <location>
        <begin position="444"/>
        <end position="463"/>
    </location>
</feature>
<reference evidence="8" key="1">
    <citation type="journal article" date="2021" name="PeerJ">
        <title>Extensive microbial diversity within the chicken gut microbiome revealed by metagenomics and culture.</title>
        <authorList>
            <person name="Gilroy R."/>
            <person name="Ravi A."/>
            <person name="Getino M."/>
            <person name="Pursley I."/>
            <person name="Horton D.L."/>
            <person name="Alikhan N.F."/>
            <person name="Baker D."/>
            <person name="Gharbi K."/>
            <person name="Hall N."/>
            <person name="Watson M."/>
            <person name="Adriaenssens E.M."/>
            <person name="Foster-Nyarko E."/>
            <person name="Jarju S."/>
            <person name="Secka A."/>
            <person name="Antonio M."/>
            <person name="Oren A."/>
            <person name="Chaudhuri R.R."/>
            <person name="La Ragione R."/>
            <person name="Hildebrand F."/>
            <person name="Pallen M.J."/>
        </authorList>
    </citation>
    <scope>NUCLEOTIDE SEQUENCE</scope>
    <source>
        <strain evidence="8">CHK192-8294</strain>
    </source>
</reference>
<keyword evidence="4 6" id="KW-1133">Transmembrane helix</keyword>
<evidence type="ECO:0000256" key="1">
    <source>
        <dbReference type="ARBA" id="ARBA00004141"/>
    </source>
</evidence>
<dbReference type="NCBIfam" id="TIGR00784">
    <property type="entry name" value="citMHS"/>
    <property type="match status" value="1"/>
</dbReference>
<sequence length="464" mass="48429">MSPLAILGFLTVVIMLVLIMTKKASPLVALIVVPVVTGIIACFFMAVVPEGAPEGTQGVVDFVANFKSLGGMITGSKGIGSVAATGVMFIFSILFFGILTDAGTFRPIIKGILNLVGTDPIKIGIGTAVLAAIVHLDGSGAVTFLICVPALLPLYDALGMRRTTLATIVALSAGTMNILPWGGPTIRAHTALATMEGTEATVTEFFMPVLPSVLAGMVCVLLIAAFLGSREKKRIGAVALQAVGHTEQELTDEQKALLRPHLFWVNIILIIAAIISLLFSGFAPAVVFMVFYVLATVINYPRVKDSKARVDAHAKEALMMCSVLFAAGCFTGIMQGTGMISEMSTALVAIIPDSMGQFFPLIIGIIAMPASLLFDPDSFYYGVLPVLATTAQGFGIVGADVGRAAILGQMTVGFPISPLTASTFLLVGLSGVDLGEHQKKTIPLAWLVSLVMVAVAFITGAIAL</sequence>
<feature type="transmembrane region" description="Helical" evidence="6">
    <location>
        <begin position="78"/>
        <end position="99"/>
    </location>
</feature>
<dbReference type="InterPro" id="IPR014738">
    <property type="entry name" value="Citrate_transporter"/>
</dbReference>